<dbReference type="RefSeq" id="XP_040656463.1">
    <property type="nucleotide sequence ID" value="XM_040801430.1"/>
</dbReference>
<keyword evidence="3" id="KW-1185">Reference proteome</keyword>
<protein>
    <submittedName>
        <fullName evidence="2">Uncharacterized protein</fullName>
    </submittedName>
</protein>
<feature type="compositionally biased region" description="Basic residues" evidence="1">
    <location>
        <begin position="262"/>
        <end position="276"/>
    </location>
</feature>
<evidence type="ECO:0000313" key="3">
    <source>
        <dbReference type="Proteomes" id="UP000076580"/>
    </source>
</evidence>
<dbReference type="Proteomes" id="UP000076580">
    <property type="component" value="Chromosome 02"/>
</dbReference>
<reference evidence="2 3" key="1">
    <citation type="journal article" date="2016" name="Sci. Rep.">
        <title>Insights into Adaptations to a Near-Obligate Nematode Endoparasitic Lifestyle from the Finished Genome of Drechmeria coniospora.</title>
        <authorList>
            <person name="Zhang L."/>
            <person name="Zhou Z."/>
            <person name="Guo Q."/>
            <person name="Fokkens L."/>
            <person name="Miskei M."/>
            <person name="Pocsi I."/>
            <person name="Zhang W."/>
            <person name="Chen M."/>
            <person name="Wang L."/>
            <person name="Sun Y."/>
            <person name="Donzelli B.G."/>
            <person name="Gibson D.M."/>
            <person name="Nelson D.R."/>
            <person name="Luo J.G."/>
            <person name="Rep M."/>
            <person name="Liu H."/>
            <person name="Yang S."/>
            <person name="Wang J."/>
            <person name="Krasnoff S.B."/>
            <person name="Xu Y."/>
            <person name="Molnar I."/>
            <person name="Lin M."/>
        </authorList>
    </citation>
    <scope>NUCLEOTIDE SEQUENCE [LARGE SCALE GENOMIC DNA]</scope>
    <source>
        <strain evidence="2 3">ARSEF 6962</strain>
    </source>
</reference>
<feature type="compositionally biased region" description="Acidic residues" evidence="1">
    <location>
        <begin position="305"/>
        <end position="317"/>
    </location>
</feature>
<feature type="region of interest" description="Disordered" evidence="1">
    <location>
        <begin position="259"/>
        <end position="331"/>
    </location>
</feature>
<proteinExistence type="predicted"/>
<dbReference type="AlphaFoldDB" id="A0A151GJ98"/>
<feature type="compositionally biased region" description="Basic residues" evidence="1">
    <location>
        <begin position="112"/>
        <end position="130"/>
    </location>
</feature>
<sequence length="331" mass="35069">MGECGDQIDRRRRYRTDGHPQALQRPAPGGHDGMGRTASRVDGGLSSTARHCQGPSPCRWEVAAYLLPGAHPPGAAPSRAAAEHGTQQSTAPSRAWHPPKKNGTQQSTAPSRARHPKGTHQAKALTKQRHSTSTAPTKHGTRQARHPPGAHPPRTAAPRRQPTLDQPARGAGTAGLGTSIRSTDLQYINNGCGRESAACVTHMSSSSSSPTSHVRLRKNGETRSRGHEHELARHLPRISPASLRVAVSAKSTALVPGVIGRHNQRNPHDARKRQASRKPTGVAFEGRVKVEAAGNTPAGTAAAAADDDDDDTLDVESDEHRAVPGSCSRRG</sequence>
<dbReference type="EMBL" id="LAYC01000002">
    <property type="protein sequence ID" value="KYK57111.1"/>
    <property type="molecule type" value="Genomic_DNA"/>
</dbReference>
<dbReference type="InParanoid" id="A0A151GJ98"/>
<comment type="caution">
    <text evidence="2">The sequence shown here is derived from an EMBL/GenBank/DDBJ whole genome shotgun (WGS) entry which is preliminary data.</text>
</comment>
<evidence type="ECO:0000256" key="1">
    <source>
        <dbReference type="SAM" id="MobiDB-lite"/>
    </source>
</evidence>
<organism evidence="2 3">
    <name type="scientific">Drechmeria coniospora</name>
    <name type="common">Nematophagous fungus</name>
    <name type="synonym">Meria coniospora</name>
    <dbReference type="NCBI Taxonomy" id="98403"/>
    <lineage>
        <taxon>Eukaryota</taxon>
        <taxon>Fungi</taxon>
        <taxon>Dikarya</taxon>
        <taxon>Ascomycota</taxon>
        <taxon>Pezizomycotina</taxon>
        <taxon>Sordariomycetes</taxon>
        <taxon>Hypocreomycetidae</taxon>
        <taxon>Hypocreales</taxon>
        <taxon>Ophiocordycipitaceae</taxon>
        <taxon>Drechmeria</taxon>
    </lineage>
</organism>
<feature type="region of interest" description="Disordered" evidence="1">
    <location>
        <begin position="201"/>
        <end position="237"/>
    </location>
</feature>
<feature type="compositionally biased region" description="Basic and acidic residues" evidence="1">
    <location>
        <begin position="218"/>
        <end position="233"/>
    </location>
</feature>
<feature type="compositionally biased region" description="Low complexity" evidence="1">
    <location>
        <begin position="292"/>
        <end position="304"/>
    </location>
</feature>
<gene>
    <name evidence="2" type="ORF">DCS_04118</name>
</gene>
<name>A0A151GJ98_DRECN</name>
<feature type="region of interest" description="Disordered" evidence="1">
    <location>
        <begin position="1"/>
        <end position="55"/>
    </location>
</feature>
<dbReference type="GeneID" id="63716761"/>
<feature type="compositionally biased region" description="Low complexity" evidence="1">
    <location>
        <begin position="152"/>
        <end position="163"/>
    </location>
</feature>
<accession>A0A151GJ98</accession>
<feature type="region of interest" description="Disordered" evidence="1">
    <location>
        <begin position="68"/>
        <end position="178"/>
    </location>
</feature>
<evidence type="ECO:0000313" key="2">
    <source>
        <dbReference type="EMBL" id="KYK57111.1"/>
    </source>
</evidence>